<dbReference type="STRING" id="742152.A0A2H3JK64"/>
<comment type="similarity">
    <text evidence="2">Belongs to the CorA metal ion transporter (MIT) (TC 1.A.35) family.</text>
</comment>
<dbReference type="InterPro" id="IPR045861">
    <property type="entry name" value="CorA_cytoplasmic_dom"/>
</dbReference>
<name>A0A2H3JK64_WOLCO</name>
<evidence type="ECO:0000256" key="9">
    <source>
        <dbReference type="SAM" id="Phobius"/>
    </source>
</evidence>
<feature type="compositionally biased region" description="Low complexity" evidence="8">
    <location>
        <begin position="1"/>
        <end position="11"/>
    </location>
</feature>
<dbReference type="SUPFAM" id="SSF144083">
    <property type="entry name" value="Magnesium transport protein CorA, transmembrane region"/>
    <property type="match status" value="1"/>
</dbReference>
<evidence type="ECO:0000256" key="6">
    <source>
        <dbReference type="ARBA" id="ARBA00022989"/>
    </source>
</evidence>
<dbReference type="GO" id="GO:0005886">
    <property type="term" value="C:plasma membrane"/>
    <property type="evidence" value="ECO:0007669"/>
    <property type="project" value="UniProtKB-SubCell"/>
</dbReference>
<dbReference type="GO" id="GO:0000287">
    <property type="term" value="F:magnesium ion binding"/>
    <property type="evidence" value="ECO:0007669"/>
    <property type="project" value="TreeGrafter"/>
</dbReference>
<keyword evidence="5 9" id="KW-0812">Transmembrane</keyword>
<evidence type="ECO:0008006" key="12">
    <source>
        <dbReference type="Google" id="ProtNLM"/>
    </source>
</evidence>
<dbReference type="GO" id="GO:0015095">
    <property type="term" value="F:magnesium ion transmembrane transporter activity"/>
    <property type="evidence" value="ECO:0007669"/>
    <property type="project" value="TreeGrafter"/>
</dbReference>
<dbReference type="Gene3D" id="3.30.460.20">
    <property type="entry name" value="CorA soluble domain-like"/>
    <property type="match status" value="1"/>
</dbReference>
<feature type="region of interest" description="Disordered" evidence="8">
    <location>
        <begin position="55"/>
        <end position="76"/>
    </location>
</feature>
<dbReference type="AlphaFoldDB" id="A0A2H3JK64"/>
<keyword evidence="4" id="KW-1003">Cell membrane</keyword>
<protein>
    <recommendedName>
        <fullName evidence="12">Cora-domain-containing protein</fullName>
    </recommendedName>
</protein>
<keyword evidence="6 9" id="KW-1133">Transmembrane helix</keyword>
<proteinExistence type="inferred from homology"/>
<dbReference type="OMA" id="RELHAMQ"/>
<gene>
    <name evidence="10" type="ORF">WOLCODRAFT_82117</name>
</gene>
<feature type="compositionally biased region" description="Polar residues" evidence="8">
    <location>
        <begin position="55"/>
        <end position="66"/>
    </location>
</feature>
<organism evidence="10 11">
    <name type="scientific">Wolfiporia cocos (strain MD-104)</name>
    <name type="common">Brown rot fungus</name>
    <dbReference type="NCBI Taxonomy" id="742152"/>
    <lineage>
        <taxon>Eukaryota</taxon>
        <taxon>Fungi</taxon>
        <taxon>Dikarya</taxon>
        <taxon>Basidiomycota</taxon>
        <taxon>Agaricomycotina</taxon>
        <taxon>Agaricomycetes</taxon>
        <taxon>Polyporales</taxon>
        <taxon>Phaeolaceae</taxon>
        <taxon>Wolfiporia</taxon>
    </lineage>
</organism>
<dbReference type="EMBL" id="KB467876">
    <property type="protein sequence ID" value="PCH36397.1"/>
    <property type="molecule type" value="Genomic_DNA"/>
</dbReference>
<evidence type="ECO:0000313" key="11">
    <source>
        <dbReference type="Proteomes" id="UP000218811"/>
    </source>
</evidence>
<dbReference type="SUPFAM" id="SSF143865">
    <property type="entry name" value="CorA soluble domain-like"/>
    <property type="match status" value="1"/>
</dbReference>
<dbReference type="Pfam" id="PF01544">
    <property type="entry name" value="CorA"/>
    <property type="match status" value="1"/>
</dbReference>
<feature type="region of interest" description="Disordered" evidence="8">
    <location>
        <begin position="1"/>
        <end position="42"/>
    </location>
</feature>
<evidence type="ECO:0000256" key="3">
    <source>
        <dbReference type="ARBA" id="ARBA00022448"/>
    </source>
</evidence>
<evidence type="ECO:0000256" key="2">
    <source>
        <dbReference type="ARBA" id="ARBA00009765"/>
    </source>
</evidence>
<evidence type="ECO:0000256" key="5">
    <source>
        <dbReference type="ARBA" id="ARBA00022692"/>
    </source>
</evidence>
<dbReference type="GO" id="GO:0050897">
    <property type="term" value="F:cobalt ion binding"/>
    <property type="evidence" value="ECO:0007669"/>
    <property type="project" value="TreeGrafter"/>
</dbReference>
<evidence type="ECO:0000256" key="8">
    <source>
        <dbReference type="SAM" id="MobiDB-lite"/>
    </source>
</evidence>
<feature type="region of interest" description="Disordered" evidence="8">
    <location>
        <begin position="249"/>
        <end position="269"/>
    </location>
</feature>
<dbReference type="OrthoDB" id="165352at2759"/>
<accession>A0A2H3JK64</accession>
<dbReference type="PANTHER" id="PTHR46494">
    <property type="entry name" value="CORA FAMILY METAL ION TRANSPORTER (EUROFUNG)"/>
    <property type="match status" value="1"/>
</dbReference>
<dbReference type="PANTHER" id="PTHR46494:SF1">
    <property type="entry name" value="CORA FAMILY METAL ION TRANSPORTER (EUROFUNG)"/>
    <property type="match status" value="1"/>
</dbReference>
<evidence type="ECO:0000256" key="7">
    <source>
        <dbReference type="ARBA" id="ARBA00023136"/>
    </source>
</evidence>
<sequence length="638" mass="72289">MSSDDSSGCSSLHPIYDREPARPEVPDSDLAQSLTQTSERDNFVAPVASNTVTVTSRLPNPPNLTFESAGPLPQPDITSKERFQDGVHRVITARRQALLTLSAVNRVGAEPGVDPRRASANVHYAHIRQQCVIELVDYSTERCSFGRMANSELVDMLSDDAASQREPWAAVRWINVGGISWDVISALALRYDMHPLAVEDLLHHPYGHARSKADYYPKHLFLRLLCHQLGHDGDSTLDSSLGHLPLDILQHSGSPDSETEKEKGYDTADEERAEYGVIGSRQPPSRSSMRRRWDAQRRAMVDVEAVPPEKIPTRPPLYPSWSARLLHIADKHAEDMKLIQKLKKGARVNVKHNPVCIFLFHDGEDLALTTDSNLDFTTAILDRLRQSDTVLRTSADPSLLVESLIDLTVDQALEIVDDYQEKILDIEKAVLLKPNMSTVTSLHMLQEDLIMHKRGLEPIKTLVYGLRRYDIDRASAVVGTSRGPDDAKHIGFMSEKSKIYLADVYDHLEYIIMNLDMFASISDNLINYTCNMVSYQLNDVMRLTIVTIVFLPLSFISGYFGMNFSTSWPQTSVMRFWEIALPVMAVTIPVFLWPDIQRLVRYIEKQVIRRQVRKVCRLHTVHEKQSHTDSRRHTKRIN</sequence>
<feature type="transmembrane region" description="Helical" evidence="9">
    <location>
        <begin position="540"/>
        <end position="562"/>
    </location>
</feature>
<dbReference type="GO" id="GO:0015087">
    <property type="term" value="F:cobalt ion transmembrane transporter activity"/>
    <property type="evidence" value="ECO:0007669"/>
    <property type="project" value="TreeGrafter"/>
</dbReference>
<evidence type="ECO:0000256" key="4">
    <source>
        <dbReference type="ARBA" id="ARBA00022475"/>
    </source>
</evidence>
<feature type="compositionally biased region" description="Basic and acidic residues" evidence="8">
    <location>
        <begin position="15"/>
        <end position="25"/>
    </location>
</feature>
<keyword evidence="11" id="KW-1185">Reference proteome</keyword>
<dbReference type="Proteomes" id="UP000218811">
    <property type="component" value="Unassembled WGS sequence"/>
</dbReference>
<evidence type="ECO:0000256" key="1">
    <source>
        <dbReference type="ARBA" id="ARBA00004651"/>
    </source>
</evidence>
<reference evidence="10 11" key="1">
    <citation type="journal article" date="2012" name="Science">
        <title>The Paleozoic origin of enzymatic lignin decomposition reconstructed from 31 fungal genomes.</title>
        <authorList>
            <person name="Floudas D."/>
            <person name="Binder M."/>
            <person name="Riley R."/>
            <person name="Barry K."/>
            <person name="Blanchette R.A."/>
            <person name="Henrissat B."/>
            <person name="Martinez A.T."/>
            <person name="Otillar R."/>
            <person name="Spatafora J.W."/>
            <person name="Yadav J.S."/>
            <person name="Aerts A."/>
            <person name="Benoit I."/>
            <person name="Boyd A."/>
            <person name="Carlson A."/>
            <person name="Copeland A."/>
            <person name="Coutinho P.M."/>
            <person name="de Vries R.P."/>
            <person name="Ferreira P."/>
            <person name="Findley K."/>
            <person name="Foster B."/>
            <person name="Gaskell J."/>
            <person name="Glotzer D."/>
            <person name="Gorecki P."/>
            <person name="Heitman J."/>
            <person name="Hesse C."/>
            <person name="Hori C."/>
            <person name="Igarashi K."/>
            <person name="Jurgens J.A."/>
            <person name="Kallen N."/>
            <person name="Kersten P."/>
            <person name="Kohler A."/>
            <person name="Kuees U."/>
            <person name="Kumar T.K.A."/>
            <person name="Kuo A."/>
            <person name="LaButti K."/>
            <person name="Larrondo L.F."/>
            <person name="Lindquist E."/>
            <person name="Ling A."/>
            <person name="Lombard V."/>
            <person name="Lucas S."/>
            <person name="Lundell T."/>
            <person name="Martin R."/>
            <person name="McLaughlin D.J."/>
            <person name="Morgenstern I."/>
            <person name="Morin E."/>
            <person name="Murat C."/>
            <person name="Nagy L.G."/>
            <person name="Nolan M."/>
            <person name="Ohm R.A."/>
            <person name="Patyshakuliyeva A."/>
            <person name="Rokas A."/>
            <person name="Ruiz-Duenas F.J."/>
            <person name="Sabat G."/>
            <person name="Salamov A."/>
            <person name="Samejima M."/>
            <person name="Schmutz J."/>
            <person name="Slot J.C."/>
            <person name="St John F."/>
            <person name="Stenlid J."/>
            <person name="Sun H."/>
            <person name="Sun S."/>
            <person name="Syed K."/>
            <person name="Tsang A."/>
            <person name="Wiebenga A."/>
            <person name="Young D."/>
            <person name="Pisabarro A."/>
            <person name="Eastwood D.C."/>
            <person name="Martin F."/>
            <person name="Cullen D."/>
            <person name="Grigoriev I.V."/>
            <person name="Hibbett D.S."/>
        </authorList>
    </citation>
    <scope>NUCLEOTIDE SEQUENCE [LARGE SCALE GENOMIC DNA]</scope>
    <source>
        <strain evidence="10 11">MD-104</strain>
    </source>
</reference>
<dbReference type="InterPro" id="IPR002523">
    <property type="entry name" value="MgTranspt_CorA/ZnTranspt_ZntB"/>
</dbReference>
<comment type="subcellular location">
    <subcellularLocation>
        <location evidence="1">Cell membrane</location>
        <topology evidence="1">Multi-pass membrane protein</topology>
    </subcellularLocation>
</comment>
<dbReference type="InterPro" id="IPR045863">
    <property type="entry name" value="CorA_TM1_TM2"/>
</dbReference>
<dbReference type="Gene3D" id="1.20.58.340">
    <property type="entry name" value="Magnesium transport protein CorA, transmembrane region"/>
    <property type="match status" value="2"/>
</dbReference>
<evidence type="ECO:0000313" key="10">
    <source>
        <dbReference type="EMBL" id="PCH36397.1"/>
    </source>
</evidence>
<keyword evidence="3" id="KW-0813">Transport</keyword>
<keyword evidence="7 9" id="KW-0472">Membrane</keyword>